<dbReference type="Pfam" id="PF09723">
    <property type="entry name" value="Zn_ribbon_8"/>
    <property type="match status" value="1"/>
</dbReference>
<feature type="region of interest" description="Disordered" evidence="1">
    <location>
        <begin position="83"/>
        <end position="139"/>
    </location>
</feature>
<proteinExistence type="predicted"/>
<comment type="caution">
    <text evidence="3">The sequence shown here is derived from an EMBL/GenBank/DDBJ whole genome shotgun (WGS) entry which is preliminary data.</text>
</comment>
<reference evidence="4" key="1">
    <citation type="journal article" date="2019" name="Int. J. Syst. Evol. Microbiol.">
        <title>The Global Catalogue of Microorganisms (GCM) 10K type strain sequencing project: providing services to taxonomists for standard genome sequencing and annotation.</title>
        <authorList>
            <consortium name="The Broad Institute Genomics Platform"/>
            <consortium name="The Broad Institute Genome Sequencing Center for Infectious Disease"/>
            <person name="Wu L."/>
            <person name="Ma J."/>
        </authorList>
    </citation>
    <scope>NUCLEOTIDE SEQUENCE [LARGE SCALE GENOMIC DNA]</scope>
    <source>
        <strain evidence="4">CCUG 56401</strain>
    </source>
</reference>
<dbReference type="NCBIfam" id="TIGR02605">
    <property type="entry name" value="CxxC_CxxC_SSSS"/>
    <property type="match status" value="1"/>
</dbReference>
<dbReference type="RefSeq" id="WP_263253612.1">
    <property type="nucleotide sequence ID" value="NZ_BAABLT010000027.1"/>
</dbReference>
<evidence type="ECO:0000313" key="4">
    <source>
        <dbReference type="Proteomes" id="UP001597018"/>
    </source>
</evidence>
<organism evidence="3 4">
    <name type="scientific">Saccharopolyspora rosea</name>
    <dbReference type="NCBI Taxonomy" id="524884"/>
    <lineage>
        <taxon>Bacteria</taxon>
        <taxon>Bacillati</taxon>
        <taxon>Actinomycetota</taxon>
        <taxon>Actinomycetes</taxon>
        <taxon>Pseudonocardiales</taxon>
        <taxon>Pseudonocardiaceae</taxon>
        <taxon>Saccharopolyspora</taxon>
    </lineage>
</organism>
<feature type="domain" description="Putative regulatory protein FmdB zinc ribbon" evidence="2">
    <location>
        <begin position="1"/>
        <end position="40"/>
    </location>
</feature>
<dbReference type="InterPro" id="IPR013429">
    <property type="entry name" value="Regulatory_FmdB_Zinc_ribbon"/>
</dbReference>
<accession>A0ABW3FWL4</accession>
<feature type="compositionally biased region" description="Basic and acidic residues" evidence="1">
    <location>
        <begin position="83"/>
        <end position="106"/>
    </location>
</feature>
<feature type="compositionally biased region" description="Basic residues" evidence="1">
    <location>
        <begin position="120"/>
        <end position="130"/>
    </location>
</feature>
<evidence type="ECO:0000256" key="1">
    <source>
        <dbReference type="SAM" id="MobiDB-lite"/>
    </source>
</evidence>
<evidence type="ECO:0000259" key="2">
    <source>
        <dbReference type="SMART" id="SM00834"/>
    </source>
</evidence>
<dbReference type="EMBL" id="JBHTIW010000025">
    <property type="protein sequence ID" value="MFD0922817.1"/>
    <property type="molecule type" value="Genomic_DNA"/>
</dbReference>
<evidence type="ECO:0000313" key="3">
    <source>
        <dbReference type="EMBL" id="MFD0922817.1"/>
    </source>
</evidence>
<sequence length="139" mass="15659">MPIYEYRCDCGTRFERLLRTRDCPDQPCPRCGASAAKVPSALSLGGQADAGLPRERMPQTWRGTYEGDREYVTRLRRDWARRERLEERHPELAGDTRPVLAHEGRFHGAPLRAGDPIPPRHGHGHGHGHGHTATPPERA</sequence>
<protein>
    <submittedName>
        <fullName evidence="3">Zinc ribbon domain-containing protein</fullName>
    </submittedName>
</protein>
<gene>
    <name evidence="3" type="ORF">ACFQ16_23975</name>
</gene>
<keyword evidence="4" id="KW-1185">Reference proteome</keyword>
<dbReference type="SMART" id="SM00834">
    <property type="entry name" value="CxxC_CXXC_SSSS"/>
    <property type="match status" value="1"/>
</dbReference>
<dbReference type="Proteomes" id="UP001597018">
    <property type="component" value="Unassembled WGS sequence"/>
</dbReference>
<name>A0ABW3FWL4_9PSEU</name>